<comment type="caution">
    <text evidence="1">The sequence shown here is derived from an EMBL/GenBank/DDBJ whole genome shotgun (WGS) entry which is preliminary data.</text>
</comment>
<dbReference type="Proteomes" id="UP000243975">
    <property type="component" value="Unassembled WGS sequence"/>
</dbReference>
<keyword evidence="2" id="KW-1185">Reference proteome</keyword>
<gene>
    <name evidence="1" type="ORF">Ccrd_022211</name>
</gene>
<evidence type="ECO:0000313" key="2">
    <source>
        <dbReference type="Proteomes" id="UP000243975"/>
    </source>
</evidence>
<accession>A0A103XZ61</accession>
<dbReference type="EMBL" id="LEKV01003442">
    <property type="protein sequence ID" value="KVH99553.1"/>
    <property type="molecule type" value="Genomic_DNA"/>
</dbReference>
<sequence length="61" mass="7040">MNHKELGFCLYLGSTYKHEICCLFNLDWITHLSSSSSMAKQIDIQEGAANWNEIRDKFEDG</sequence>
<evidence type="ECO:0000313" key="1">
    <source>
        <dbReference type="EMBL" id="KVH99553.1"/>
    </source>
</evidence>
<name>A0A103XZ61_CYNCS</name>
<reference evidence="1 2" key="1">
    <citation type="journal article" date="2016" name="Sci. Rep.">
        <title>The genome sequence of the outbreeding globe artichoke constructed de novo incorporating a phase-aware low-pass sequencing strategy of F1 progeny.</title>
        <authorList>
            <person name="Scaglione D."/>
            <person name="Reyes-Chin-Wo S."/>
            <person name="Acquadro A."/>
            <person name="Froenicke L."/>
            <person name="Portis E."/>
            <person name="Beitel C."/>
            <person name="Tirone M."/>
            <person name="Mauro R."/>
            <person name="Lo Monaco A."/>
            <person name="Mauromicale G."/>
            <person name="Faccioli P."/>
            <person name="Cattivelli L."/>
            <person name="Rieseberg L."/>
            <person name="Michelmore R."/>
            <person name="Lanteri S."/>
        </authorList>
    </citation>
    <scope>NUCLEOTIDE SEQUENCE [LARGE SCALE GENOMIC DNA]</scope>
    <source>
        <strain evidence="1">2C</strain>
    </source>
</reference>
<organism evidence="1 2">
    <name type="scientific">Cynara cardunculus var. scolymus</name>
    <name type="common">Globe artichoke</name>
    <name type="synonym">Cynara scolymus</name>
    <dbReference type="NCBI Taxonomy" id="59895"/>
    <lineage>
        <taxon>Eukaryota</taxon>
        <taxon>Viridiplantae</taxon>
        <taxon>Streptophyta</taxon>
        <taxon>Embryophyta</taxon>
        <taxon>Tracheophyta</taxon>
        <taxon>Spermatophyta</taxon>
        <taxon>Magnoliopsida</taxon>
        <taxon>eudicotyledons</taxon>
        <taxon>Gunneridae</taxon>
        <taxon>Pentapetalae</taxon>
        <taxon>asterids</taxon>
        <taxon>campanulids</taxon>
        <taxon>Asterales</taxon>
        <taxon>Asteraceae</taxon>
        <taxon>Carduoideae</taxon>
        <taxon>Cardueae</taxon>
        <taxon>Carduinae</taxon>
        <taxon>Cynara</taxon>
    </lineage>
</organism>
<dbReference type="AlphaFoldDB" id="A0A103XZ61"/>
<protein>
    <submittedName>
        <fullName evidence="1">Uncharacterized protein</fullName>
    </submittedName>
</protein>
<dbReference type="Gramene" id="KVH99553">
    <property type="protein sequence ID" value="KVH99553"/>
    <property type="gene ID" value="Ccrd_022211"/>
</dbReference>
<proteinExistence type="predicted"/>
<feature type="non-terminal residue" evidence="1">
    <location>
        <position position="61"/>
    </location>
</feature>